<dbReference type="Proteomes" id="UP000287651">
    <property type="component" value="Unassembled WGS sequence"/>
</dbReference>
<proteinExistence type="predicted"/>
<evidence type="ECO:0000313" key="1">
    <source>
        <dbReference type="EMBL" id="RRT57337.1"/>
    </source>
</evidence>
<protein>
    <submittedName>
        <fullName evidence="1">Uncharacterized protein</fullName>
    </submittedName>
</protein>
<name>A0A426Z022_ENSVE</name>
<organism evidence="1 2">
    <name type="scientific">Ensete ventricosum</name>
    <name type="common">Abyssinian banana</name>
    <name type="synonym">Musa ensete</name>
    <dbReference type="NCBI Taxonomy" id="4639"/>
    <lineage>
        <taxon>Eukaryota</taxon>
        <taxon>Viridiplantae</taxon>
        <taxon>Streptophyta</taxon>
        <taxon>Embryophyta</taxon>
        <taxon>Tracheophyta</taxon>
        <taxon>Spermatophyta</taxon>
        <taxon>Magnoliopsida</taxon>
        <taxon>Liliopsida</taxon>
        <taxon>Zingiberales</taxon>
        <taxon>Musaceae</taxon>
        <taxon>Ensete</taxon>
    </lineage>
</organism>
<sequence length="238" mass="26215">MQEDDGAHCALLRDGLQIGMTALSFDSREIAMGDRWLSLEKLSDGYGFSEKGLLRRREKKKKKGQAVGVLGAIPMLYFVGKQRSQFEKSTGRSSVKCFGQIASADNRPLLRRRGGRGGRETESLGCGIGETTQAINANQARQNRCGASVLLYKLMVPSSGPDRSNGRRDDAGRSMQISLVLSVEERRSWTASSTKVVAGGSIRLRSSSRGPQLRLKKRRELSFDSTIACSRVQWDLMP</sequence>
<dbReference type="AlphaFoldDB" id="A0A426Z022"/>
<evidence type="ECO:0000313" key="2">
    <source>
        <dbReference type="Proteomes" id="UP000287651"/>
    </source>
</evidence>
<dbReference type="EMBL" id="AMZH03009207">
    <property type="protein sequence ID" value="RRT57337.1"/>
    <property type="molecule type" value="Genomic_DNA"/>
</dbReference>
<accession>A0A426Z022</accession>
<reference evidence="1 2" key="1">
    <citation type="journal article" date="2014" name="Agronomy (Basel)">
        <title>A Draft Genome Sequence for Ensete ventricosum, the Drought-Tolerant Tree Against Hunger.</title>
        <authorList>
            <person name="Harrison J."/>
            <person name="Moore K.A."/>
            <person name="Paszkiewicz K."/>
            <person name="Jones T."/>
            <person name="Grant M."/>
            <person name="Ambacheew D."/>
            <person name="Muzemil S."/>
            <person name="Studholme D.J."/>
        </authorList>
    </citation>
    <scope>NUCLEOTIDE SEQUENCE [LARGE SCALE GENOMIC DNA]</scope>
</reference>
<gene>
    <name evidence="1" type="ORF">B296_00005565</name>
</gene>
<comment type="caution">
    <text evidence="1">The sequence shown here is derived from an EMBL/GenBank/DDBJ whole genome shotgun (WGS) entry which is preliminary data.</text>
</comment>